<dbReference type="EMBL" id="MU007108">
    <property type="protein sequence ID" value="KAF2420565.1"/>
    <property type="molecule type" value="Genomic_DNA"/>
</dbReference>
<evidence type="ECO:0000313" key="3">
    <source>
        <dbReference type="Proteomes" id="UP000800235"/>
    </source>
</evidence>
<evidence type="ECO:0000313" key="2">
    <source>
        <dbReference type="EMBL" id="KAF2420565.1"/>
    </source>
</evidence>
<dbReference type="AlphaFoldDB" id="A0A9P4NGI1"/>
<evidence type="ECO:0000256" key="1">
    <source>
        <dbReference type="SAM" id="MobiDB-lite"/>
    </source>
</evidence>
<name>A0A9P4NGI1_9PEZI</name>
<gene>
    <name evidence="2" type="ORF">EJ08DRAFT_673168</name>
</gene>
<dbReference type="Proteomes" id="UP000800235">
    <property type="component" value="Unassembled WGS sequence"/>
</dbReference>
<dbReference type="OrthoDB" id="2507450at2759"/>
<comment type="caution">
    <text evidence="2">The sequence shown here is derived from an EMBL/GenBank/DDBJ whole genome shotgun (WGS) entry which is preliminary data.</text>
</comment>
<sequence length="141" mass="15320">MATFQIHLQPISTRKMLTTVRRQDLQTFDGKLGGVEAPAIVMSNTKDRPFSVQGDTFPDFQTAAQRTCDKQHTGCSNAANNDGGGKGKRARQNRDNLTTKQCDDQLTACNAAQKSAPFQTFSLENLGPDPANADFDLLCAP</sequence>
<accession>A0A9P4NGI1</accession>
<feature type="region of interest" description="Disordered" evidence="1">
    <location>
        <begin position="71"/>
        <end position="97"/>
    </location>
</feature>
<proteinExistence type="predicted"/>
<reference evidence="2" key="1">
    <citation type="journal article" date="2020" name="Stud. Mycol.">
        <title>101 Dothideomycetes genomes: a test case for predicting lifestyles and emergence of pathogens.</title>
        <authorList>
            <person name="Haridas S."/>
            <person name="Albert R."/>
            <person name="Binder M."/>
            <person name="Bloem J."/>
            <person name="Labutti K."/>
            <person name="Salamov A."/>
            <person name="Andreopoulos B."/>
            <person name="Baker S."/>
            <person name="Barry K."/>
            <person name="Bills G."/>
            <person name="Bluhm B."/>
            <person name="Cannon C."/>
            <person name="Castanera R."/>
            <person name="Culley D."/>
            <person name="Daum C."/>
            <person name="Ezra D."/>
            <person name="Gonzalez J."/>
            <person name="Henrissat B."/>
            <person name="Kuo A."/>
            <person name="Liang C."/>
            <person name="Lipzen A."/>
            <person name="Lutzoni F."/>
            <person name="Magnuson J."/>
            <person name="Mondo S."/>
            <person name="Nolan M."/>
            <person name="Ohm R."/>
            <person name="Pangilinan J."/>
            <person name="Park H.-J."/>
            <person name="Ramirez L."/>
            <person name="Alfaro M."/>
            <person name="Sun H."/>
            <person name="Tritt A."/>
            <person name="Yoshinaga Y."/>
            <person name="Zwiers L.-H."/>
            <person name="Turgeon B."/>
            <person name="Goodwin S."/>
            <person name="Spatafora J."/>
            <person name="Crous P."/>
            <person name="Grigoriev I."/>
        </authorList>
    </citation>
    <scope>NUCLEOTIDE SEQUENCE</scope>
    <source>
        <strain evidence="2">CBS 130266</strain>
    </source>
</reference>
<keyword evidence="3" id="KW-1185">Reference proteome</keyword>
<protein>
    <submittedName>
        <fullName evidence="2">Uncharacterized protein</fullName>
    </submittedName>
</protein>
<organism evidence="2 3">
    <name type="scientific">Tothia fuscella</name>
    <dbReference type="NCBI Taxonomy" id="1048955"/>
    <lineage>
        <taxon>Eukaryota</taxon>
        <taxon>Fungi</taxon>
        <taxon>Dikarya</taxon>
        <taxon>Ascomycota</taxon>
        <taxon>Pezizomycotina</taxon>
        <taxon>Dothideomycetes</taxon>
        <taxon>Pleosporomycetidae</taxon>
        <taxon>Venturiales</taxon>
        <taxon>Cylindrosympodiaceae</taxon>
        <taxon>Tothia</taxon>
    </lineage>
</organism>